<dbReference type="PANTHER" id="PTHR30204">
    <property type="entry name" value="REDOX-CYCLING DRUG-SENSING TRANSCRIPTIONAL ACTIVATOR SOXR"/>
    <property type="match status" value="1"/>
</dbReference>
<dbReference type="EMBL" id="JAMJEV010000015">
    <property type="protein sequence ID" value="MDO0824514.1"/>
    <property type="molecule type" value="Genomic_DNA"/>
</dbReference>
<keyword evidence="1" id="KW-0238">DNA-binding</keyword>
<reference evidence="3" key="1">
    <citation type="submission" date="2022-05" db="EMBL/GenBank/DDBJ databases">
        <title>Expanded diversity of anoxic marine methylotrophy in a Black Sea sulfate reducing microorganism.</title>
        <authorList>
            <person name="Fischer P.Q."/>
            <person name="Stams A.J.M."/>
            <person name="Villanueva L."/>
            <person name="Sousa D.Z."/>
        </authorList>
    </citation>
    <scope>NUCLEOTIDE SEQUENCE</scope>
    <source>
        <strain evidence="3">P130</strain>
    </source>
</reference>
<evidence type="ECO:0000256" key="1">
    <source>
        <dbReference type="ARBA" id="ARBA00023125"/>
    </source>
</evidence>
<dbReference type="Pfam" id="PF13411">
    <property type="entry name" value="MerR_1"/>
    <property type="match status" value="1"/>
</dbReference>
<protein>
    <submittedName>
        <fullName evidence="3">MerR family transcriptional regulator</fullName>
    </submittedName>
</protein>
<dbReference type="InterPro" id="IPR000551">
    <property type="entry name" value="MerR-type_HTH_dom"/>
</dbReference>
<sequence>MEDLEINKAAKIANLKPHTLRYYESIGLIKDIKRNPAGKRLYGESDLKWLEFINRLRSTGMKISKMKEYTQLRNIGDETITERKIILKEHLSTIESKIEGLLEVRDYVKMKIKIYIEMEEEINERGK</sequence>
<evidence type="ECO:0000313" key="4">
    <source>
        <dbReference type="Proteomes" id="UP001176021"/>
    </source>
</evidence>
<feature type="domain" description="HTH merR-type" evidence="2">
    <location>
        <begin position="1"/>
        <end position="72"/>
    </location>
</feature>
<dbReference type="PRINTS" id="PR00040">
    <property type="entry name" value="HTHMERR"/>
</dbReference>
<dbReference type="CDD" id="cd01109">
    <property type="entry name" value="HTH_YyaN"/>
    <property type="match status" value="1"/>
</dbReference>
<dbReference type="SMART" id="SM00422">
    <property type="entry name" value="HTH_MERR"/>
    <property type="match status" value="1"/>
</dbReference>
<proteinExistence type="predicted"/>
<dbReference type="RefSeq" id="WP_252473643.1">
    <property type="nucleotide sequence ID" value="NZ_JAMHFY010000043.1"/>
</dbReference>
<gene>
    <name evidence="3" type="ORF">M8H41_16890</name>
</gene>
<comment type="caution">
    <text evidence="3">The sequence shown here is derived from an EMBL/GenBank/DDBJ whole genome shotgun (WGS) entry which is preliminary data.</text>
</comment>
<keyword evidence="4" id="KW-1185">Reference proteome</keyword>
<dbReference type="PANTHER" id="PTHR30204:SF98">
    <property type="entry name" value="HTH-TYPE TRANSCRIPTIONAL REGULATOR ADHR"/>
    <property type="match status" value="1"/>
</dbReference>
<accession>A0ABT8QT27</accession>
<dbReference type="Proteomes" id="UP001176021">
    <property type="component" value="Unassembled WGS sequence"/>
</dbReference>
<evidence type="ECO:0000313" key="3">
    <source>
        <dbReference type="EMBL" id="MDO0824514.1"/>
    </source>
</evidence>
<organism evidence="3 4">
    <name type="scientific">Desulfosporosinus nitroreducens</name>
    <dbReference type="NCBI Taxonomy" id="2018668"/>
    <lineage>
        <taxon>Bacteria</taxon>
        <taxon>Bacillati</taxon>
        <taxon>Bacillota</taxon>
        <taxon>Clostridia</taxon>
        <taxon>Eubacteriales</taxon>
        <taxon>Desulfitobacteriaceae</taxon>
        <taxon>Desulfosporosinus</taxon>
    </lineage>
</organism>
<dbReference type="Gene3D" id="1.10.1660.10">
    <property type="match status" value="1"/>
</dbReference>
<dbReference type="PROSITE" id="PS50937">
    <property type="entry name" value="HTH_MERR_2"/>
    <property type="match status" value="1"/>
</dbReference>
<name>A0ABT8QT27_9FIRM</name>
<dbReference type="InterPro" id="IPR009061">
    <property type="entry name" value="DNA-bd_dom_put_sf"/>
</dbReference>
<dbReference type="InterPro" id="IPR047057">
    <property type="entry name" value="MerR_fam"/>
</dbReference>
<evidence type="ECO:0000259" key="2">
    <source>
        <dbReference type="PROSITE" id="PS50937"/>
    </source>
</evidence>
<dbReference type="SUPFAM" id="SSF46955">
    <property type="entry name" value="Putative DNA-binding domain"/>
    <property type="match status" value="1"/>
</dbReference>